<keyword evidence="2" id="KW-1185">Reference proteome</keyword>
<comment type="caution">
    <text evidence="1">The sequence shown here is derived from an EMBL/GenBank/DDBJ whole genome shotgun (WGS) entry which is preliminary data.</text>
</comment>
<feature type="non-terminal residue" evidence="1">
    <location>
        <position position="45"/>
    </location>
</feature>
<protein>
    <submittedName>
        <fullName evidence="1">14745_t:CDS:1</fullName>
    </submittedName>
</protein>
<name>A0ACA9PW23_9GLOM</name>
<organism evidence="1 2">
    <name type="scientific">Dentiscutata heterogama</name>
    <dbReference type="NCBI Taxonomy" id="1316150"/>
    <lineage>
        <taxon>Eukaryota</taxon>
        <taxon>Fungi</taxon>
        <taxon>Fungi incertae sedis</taxon>
        <taxon>Mucoromycota</taxon>
        <taxon>Glomeromycotina</taxon>
        <taxon>Glomeromycetes</taxon>
        <taxon>Diversisporales</taxon>
        <taxon>Gigasporaceae</taxon>
        <taxon>Dentiscutata</taxon>
    </lineage>
</organism>
<reference evidence="1" key="1">
    <citation type="submission" date="2021-06" db="EMBL/GenBank/DDBJ databases">
        <authorList>
            <person name="Kallberg Y."/>
            <person name="Tangrot J."/>
            <person name="Rosling A."/>
        </authorList>
    </citation>
    <scope>NUCLEOTIDE SEQUENCE</scope>
    <source>
        <strain evidence="1">IL203A</strain>
    </source>
</reference>
<evidence type="ECO:0000313" key="1">
    <source>
        <dbReference type="EMBL" id="CAG8718967.1"/>
    </source>
</evidence>
<dbReference type="Proteomes" id="UP000789702">
    <property type="component" value="Unassembled WGS sequence"/>
</dbReference>
<evidence type="ECO:0000313" key="2">
    <source>
        <dbReference type="Proteomes" id="UP000789702"/>
    </source>
</evidence>
<accession>A0ACA9PW23</accession>
<dbReference type="EMBL" id="CAJVPU010032193">
    <property type="protein sequence ID" value="CAG8718967.1"/>
    <property type="molecule type" value="Genomic_DNA"/>
</dbReference>
<feature type="non-terminal residue" evidence="1">
    <location>
        <position position="1"/>
    </location>
</feature>
<proteinExistence type="predicted"/>
<gene>
    <name evidence="1" type="ORF">DHETER_LOCUS12715</name>
</gene>
<sequence length="45" mass="4792">STINLSTQSYTWLVNVPVGTYYLALNDGSGDKYSGTFSVFSAGLP</sequence>